<comment type="caution">
    <text evidence="1">The sequence shown here is derived from an EMBL/GenBank/DDBJ whole genome shotgun (WGS) entry which is preliminary data.</text>
</comment>
<proteinExistence type="predicted"/>
<dbReference type="EMBL" id="VSSQ01001335">
    <property type="protein sequence ID" value="MPM07438.1"/>
    <property type="molecule type" value="Genomic_DNA"/>
</dbReference>
<gene>
    <name evidence="1" type="ORF">SDC9_53744</name>
</gene>
<reference evidence="1" key="1">
    <citation type="submission" date="2019-08" db="EMBL/GenBank/DDBJ databases">
        <authorList>
            <person name="Kucharzyk K."/>
            <person name="Murdoch R.W."/>
            <person name="Higgins S."/>
            <person name="Loffler F."/>
        </authorList>
    </citation>
    <scope>NUCLEOTIDE SEQUENCE</scope>
</reference>
<organism evidence="1">
    <name type="scientific">bioreactor metagenome</name>
    <dbReference type="NCBI Taxonomy" id="1076179"/>
    <lineage>
        <taxon>unclassified sequences</taxon>
        <taxon>metagenomes</taxon>
        <taxon>ecological metagenomes</taxon>
    </lineage>
</organism>
<name>A0A644WVB8_9ZZZZ</name>
<protein>
    <submittedName>
        <fullName evidence="1">Uncharacterized protein</fullName>
    </submittedName>
</protein>
<evidence type="ECO:0000313" key="1">
    <source>
        <dbReference type="EMBL" id="MPM07438.1"/>
    </source>
</evidence>
<dbReference type="AlphaFoldDB" id="A0A644WVB8"/>
<accession>A0A644WVB8</accession>
<sequence length="59" mass="6831">MPQEFDFKFKIAAQNPEEARKIAEAINKIYKRVQPNDLIKLADAIDKKPSLIKQALMFI</sequence>